<evidence type="ECO:0000256" key="4">
    <source>
        <dbReference type="SAM" id="MobiDB-lite"/>
    </source>
</evidence>
<dbReference type="RefSeq" id="WP_267153654.1">
    <property type="nucleotide sequence ID" value="NZ_JAPMLT010000024.1"/>
</dbReference>
<sequence>MSSYILFDLEWVATLFKGQIPEIISIGAVKLGDKAGHVVEVDRFQAYVRPLKAKRLNKRTTKITGIRPQDVSTQDDFKKTWRRFVKWLGTDDYYLLTWGTEDVRTLIHNCRQHRVTLEWLRNYNDLQAEFGRLYSLQNQTSLPNAMELLRLQYVGQHHSAIDDARNTAEIFKACFGRLRLQQNHHGQVQRKYGPKNPRRVAKPRPVSGAGSVAAQRRSERQGQGEPTGRKASKSLVTSR</sequence>
<feature type="compositionally biased region" description="Basic residues" evidence="4">
    <location>
        <begin position="192"/>
        <end position="202"/>
    </location>
</feature>
<evidence type="ECO:0000256" key="2">
    <source>
        <dbReference type="ARBA" id="ARBA00022801"/>
    </source>
</evidence>
<dbReference type="InterPro" id="IPR012337">
    <property type="entry name" value="RNaseH-like_sf"/>
</dbReference>
<dbReference type="Pfam" id="PF00929">
    <property type="entry name" value="RNase_T"/>
    <property type="match status" value="1"/>
</dbReference>
<dbReference type="SUPFAM" id="SSF53098">
    <property type="entry name" value="Ribonuclease H-like"/>
    <property type="match status" value="1"/>
</dbReference>
<dbReference type="SMART" id="SM00479">
    <property type="entry name" value="EXOIII"/>
    <property type="match status" value="1"/>
</dbReference>
<dbReference type="PANTHER" id="PTHR23044">
    <property type="entry name" value="3'-5' EXONUCLEASE ERI1-RELATED"/>
    <property type="match status" value="1"/>
</dbReference>
<accession>A0ABT3X9R3</accession>
<keyword evidence="2" id="KW-0378">Hydrolase</keyword>
<dbReference type="Gene3D" id="3.30.420.10">
    <property type="entry name" value="Ribonuclease H-like superfamily/Ribonuclease H"/>
    <property type="match status" value="1"/>
</dbReference>
<dbReference type="PANTHER" id="PTHR23044:SF61">
    <property type="entry name" value="3'-5' EXORIBONUCLEASE 1-RELATED"/>
    <property type="match status" value="1"/>
</dbReference>
<reference evidence="6 7" key="1">
    <citation type="submission" date="2022-11" db="EMBL/GenBank/DDBJ databases">
        <title>Study of microbial diversity in lake waters.</title>
        <authorList>
            <person name="Zhang J."/>
        </authorList>
    </citation>
    <scope>NUCLEOTIDE SEQUENCE [LARGE SCALE GENOMIC DNA]</scope>
    <source>
        <strain evidence="6 7">DT12</strain>
    </source>
</reference>
<protein>
    <submittedName>
        <fullName evidence="6">Exonuclease domain-containing protein</fullName>
    </submittedName>
</protein>
<keyword evidence="1" id="KW-0540">Nuclease</keyword>
<keyword evidence="3 6" id="KW-0269">Exonuclease</keyword>
<feature type="region of interest" description="Disordered" evidence="4">
    <location>
        <begin position="185"/>
        <end position="239"/>
    </location>
</feature>
<proteinExistence type="predicted"/>
<dbReference type="CDD" id="cd06133">
    <property type="entry name" value="ERI-1_3'hExo_like"/>
    <property type="match status" value="1"/>
</dbReference>
<evidence type="ECO:0000256" key="1">
    <source>
        <dbReference type="ARBA" id="ARBA00022722"/>
    </source>
</evidence>
<gene>
    <name evidence="6" type="ORF">OS242_21260</name>
</gene>
<dbReference type="EMBL" id="JAPMLT010000024">
    <property type="protein sequence ID" value="MCX7572406.1"/>
    <property type="molecule type" value="Genomic_DNA"/>
</dbReference>
<dbReference type="GO" id="GO:0004527">
    <property type="term" value="F:exonuclease activity"/>
    <property type="evidence" value="ECO:0007669"/>
    <property type="project" value="UniProtKB-KW"/>
</dbReference>
<dbReference type="InterPro" id="IPR047201">
    <property type="entry name" value="ERI-1_3'hExo-like"/>
</dbReference>
<name>A0ABT3X9R3_9BACL</name>
<evidence type="ECO:0000313" key="6">
    <source>
        <dbReference type="EMBL" id="MCX7572406.1"/>
    </source>
</evidence>
<dbReference type="Proteomes" id="UP001208017">
    <property type="component" value="Unassembled WGS sequence"/>
</dbReference>
<feature type="domain" description="Exonuclease" evidence="5">
    <location>
        <begin position="3"/>
        <end position="180"/>
    </location>
</feature>
<comment type="caution">
    <text evidence="6">The sequence shown here is derived from an EMBL/GenBank/DDBJ whole genome shotgun (WGS) entry which is preliminary data.</text>
</comment>
<organism evidence="6 7">
    <name type="scientific">Tumebacillus lacus</name>
    <dbReference type="NCBI Taxonomy" id="2995335"/>
    <lineage>
        <taxon>Bacteria</taxon>
        <taxon>Bacillati</taxon>
        <taxon>Bacillota</taxon>
        <taxon>Bacilli</taxon>
        <taxon>Bacillales</taxon>
        <taxon>Alicyclobacillaceae</taxon>
        <taxon>Tumebacillus</taxon>
    </lineage>
</organism>
<evidence type="ECO:0000313" key="7">
    <source>
        <dbReference type="Proteomes" id="UP001208017"/>
    </source>
</evidence>
<keyword evidence="7" id="KW-1185">Reference proteome</keyword>
<evidence type="ECO:0000256" key="3">
    <source>
        <dbReference type="ARBA" id="ARBA00022839"/>
    </source>
</evidence>
<dbReference type="InterPro" id="IPR013520">
    <property type="entry name" value="Ribonucl_H"/>
</dbReference>
<dbReference type="InterPro" id="IPR051274">
    <property type="entry name" value="3-5_Exoribonuclease"/>
</dbReference>
<dbReference type="InterPro" id="IPR036397">
    <property type="entry name" value="RNaseH_sf"/>
</dbReference>
<evidence type="ECO:0000259" key="5">
    <source>
        <dbReference type="SMART" id="SM00479"/>
    </source>
</evidence>